<keyword evidence="9" id="KW-1185">Reference proteome</keyword>
<keyword evidence="3" id="KW-0227">DNA damage</keyword>
<dbReference type="PANTHER" id="PTHR23240:SF6">
    <property type="entry name" value="DNA CROSS-LINK REPAIR 1A PROTEIN"/>
    <property type="match status" value="1"/>
</dbReference>
<feature type="compositionally biased region" description="Low complexity" evidence="6">
    <location>
        <begin position="404"/>
        <end position="415"/>
    </location>
</feature>
<evidence type="ECO:0000256" key="4">
    <source>
        <dbReference type="ARBA" id="ARBA00023204"/>
    </source>
</evidence>
<dbReference type="Gene3D" id="3.40.50.12650">
    <property type="match status" value="1"/>
</dbReference>
<dbReference type="Pfam" id="PF07522">
    <property type="entry name" value="DRMBL"/>
    <property type="match status" value="1"/>
</dbReference>
<dbReference type="GO" id="GO:0003684">
    <property type="term" value="F:damaged DNA binding"/>
    <property type="evidence" value="ECO:0007669"/>
    <property type="project" value="TreeGrafter"/>
</dbReference>
<evidence type="ECO:0000256" key="6">
    <source>
        <dbReference type="SAM" id="MobiDB-lite"/>
    </source>
</evidence>
<comment type="caution">
    <text evidence="8">The sequence shown here is derived from an EMBL/GenBank/DDBJ whole genome shotgun (WGS) entry which is preliminary data.</text>
</comment>
<dbReference type="SUPFAM" id="SSF56281">
    <property type="entry name" value="Metallo-hydrolase/oxidoreductase"/>
    <property type="match status" value="1"/>
</dbReference>
<dbReference type="InterPro" id="IPR036866">
    <property type="entry name" value="RibonucZ/Hydroxyglut_hydro"/>
</dbReference>
<reference evidence="8" key="1">
    <citation type="submission" date="2022-03" db="EMBL/GenBank/DDBJ databases">
        <authorList>
            <person name="Tunstrom K."/>
        </authorList>
    </citation>
    <scope>NUCLEOTIDE SEQUENCE</scope>
</reference>
<dbReference type="InterPro" id="IPR011084">
    <property type="entry name" value="DRMBL"/>
</dbReference>
<proteinExistence type="inferred from homology"/>
<comment type="subcellular location">
    <subcellularLocation>
        <location evidence="1">Nucleus</location>
    </subcellularLocation>
</comment>
<dbReference type="GO" id="GO:0035312">
    <property type="term" value="F:5'-3' DNA exonuclease activity"/>
    <property type="evidence" value="ECO:0007669"/>
    <property type="project" value="TreeGrafter"/>
</dbReference>
<dbReference type="PANTHER" id="PTHR23240">
    <property type="entry name" value="DNA CROSS-LINK REPAIR PROTEIN PSO2/SNM1-RELATED"/>
    <property type="match status" value="1"/>
</dbReference>
<accession>A0AAU9UAV9</accession>
<evidence type="ECO:0000259" key="7">
    <source>
        <dbReference type="Pfam" id="PF07522"/>
    </source>
</evidence>
<dbReference type="EMBL" id="CAKOGL010000013">
    <property type="protein sequence ID" value="CAH2093950.1"/>
    <property type="molecule type" value="Genomic_DNA"/>
</dbReference>
<organism evidence="8 9">
    <name type="scientific">Euphydryas editha</name>
    <name type="common">Edith's checkerspot</name>
    <dbReference type="NCBI Taxonomy" id="104508"/>
    <lineage>
        <taxon>Eukaryota</taxon>
        <taxon>Metazoa</taxon>
        <taxon>Ecdysozoa</taxon>
        <taxon>Arthropoda</taxon>
        <taxon>Hexapoda</taxon>
        <taxon>Insecta</taxon>
        <taxon>Pterygota</taxon>
        <taxon>Neoptera</taxon>
        <taxon>Endopterygota</taxon>
        <taxon>Lepidoptera</taxon>
        <taxon>Glossata</taxon>
        <taxon>Ditrysia</taxon>
        <taxon>Papilionoidea</taxon>
        <taxon>Nymphalidae</taxon>
        <taxon>Nymphalinae</taxon>
        <taxon>Euphydryas</taxon>
    </lineage>
</organism>
<dbReference type="CDD" id="cd16273">
    <property type="entry name" value="SNM1A-1C-like_MBL-fold"/>
    <property type="match status" value="1"/>
</dbReference>
<dbReference type="GO" id="GO:0006303">
    <property type="term" value="P:double-strand break repair via nonhomologous end joining"/>
    <property type="evidence" value="ECO:0007669"/>
    <property type="project" value="TreeGrafter"/>
</dbReference>
<evidence type="ECO:0000313" key="9">
    <source>
        <dbReference type="Proteomes" id="UP001153954"/>
    </source>
</evidence>
<name>A0AAU9UAV9_EUPED</name>
<dbReference type="Gene3D" id="3.60.15.10">
    <property type="entry name" value="Ribonuclease Z/Hydroxyacylglutathione hydrolase-like"/>
    <property type="match status" value="1"/>
</dbReference>
<evidence type="ECO:0000256" key="2">
    <source>
        <dbReference type="ARBA" id="ARBA00010304"/>
    </source>
</evidence>
<keyword evidence="5" id="KW-0539">Nucleus</keyword>
<evidence type="ECO:0000256" key="5">
    <source>
        <dbReference type="ARBA" id="ARBA00023242"/>
    </source>
</evidence>
<dbReference type="GO" id="GO:0036297">
    <property type="term" value="P:interstrand cross-link repair"/>
    <property type="evidence" value="ECO:0007669"/>
    <property type="project" value="TreeGrafter"/>
</dbReference>
<dbReference type="GO" id="GO:0005634">
    <property type="term" value="C:nucleus"/>
    <property type="evidence" value="ECO:0007669"/>
    <property type="project" value="UniProtKB-SubCell"/>
</dbReference>
<dbReference type="GO" id="GO:0031123">
    <property type="term" value="P:RNA 3'-end processing"/>
    <property type="evidence" value="ECO:0007669"/>
    <property type="project" value="UniProtKB-ARBA"/>
</dbReference>
<comment type="similarity">
    <text evidence="2">Belongs to the DNA repair metallo-beta-lactamase (DRMBL) family.</text>
</comment>
<feature type="domain" description="DNA repair metallo-beta-lactamase" evidence="7">
    <location>
        <begin position="682"/>
        <end position="768"/>
    </location>
</feature>
<keyword evidence="4" id="KW-0234">DNA repair</keyword>
<gene>
    <name evidence="8" type="ORF">EEDITHA_LOCUS9559</name>
</gene>
<feature type="region of interest" description="Disordered" evidence="6">
    <location>
        <begin position="386"/>
        <end position="427"/>
    </location>
</feature>
<protein>
    <recommendedName>
        <fullName evidence="7">DNA repair metallo-beta-lactamase domain-containing protein</fullName>
    </recommendedName>
</protein>
<dbReference type="AlphaFoldDB" id="A0AAU9UAV9"/>
<dbReference type="Proteomes" id="UP001153954">
    <property type="component" value="Unassembled WGS sequence"/>
</dbReference>
<evidence type="ECO:0000313" key="8">
    <source>
        <dbReference type="EMBL" id="CAH2093950.1"/>
    </source>
</evidence>
<evidence type="ECO:0000256" key="3">
    <source>
        <dbReference type="ARBA" id="ARBA00022763"/>
    </source>
</evidence>
<evidence type="ECO:0000256" key="1">
    <source>
        <dbReference type="ARBA" id="ARBA00004123"/>
    </source>
</evidence>
<dbReference type="FunFam" id="3.60.15.10:FF:000010">
    <property type="entry name" value="DNA cross-link repair 1A"/>
    <property type="match status" value="1"/>
</dbReference>
<sequence>MNDEDINNYFPSILNPRTIKKENKNISLTQISTVSRLSLSLKRNSEIGYSRNNTKQSNIVNKENVNNNINSLKKELKNVVKKKTISDDNSLGISAIEDINSVNNDESSPFDDVPFMLEAPSKINTDNKNNILDLSSTTKLYDESSVCSDKTVVYDVHEKPVISLTFCASNCDNVDISTKKSNIRKASFAHTENKVDVDCEIVEGSDLSVESVNSNSNMNNSLLNSCKRRAVSVNLEIKKQKLTGTEEKTEIPKILILNTNAIEKLTHIIVQPPNYKLVKRKINDINNYINSKQKSPPVSVIKHEKNVKNEQLNQIAIDKYFKSDKVSKINKLNGDKGSNLSSNEILTELRKDIDVVRDDAQEMNRISGVADLNGLRSHRAFCDTSKSPRVLLPQTPSPKRDVKGSVSEAPRASSSRSKKESAGSLSPRRNVDTIHFTLPVKSKSNKTSIIARNIPHHKIVAGTHFAVDAFSYGEIPNVNNYFLTHFHSDHYMGLNRSFNKLLFCSKITADLCVSRLGVNSKRIHIINIDETLKIDGVEITAVDANHCPGALMFVFTLPNGKTILHTGDFRASDIMESYPVFWNKDVHTIYLDTTYCNPRYDFPKQDQSLEMALNLLREKKAALERIGKKFSSVLIVCGTYTIGKEKFFQGMARKVGCSIWACPEKDQVLQTVEGKSFSQLPPESCQLHVVPMRDLTHEKMRSYLSNLKGAFSEVVAFKPSGWENGKAPSVEKDCVTIHGIPYSEHSSFSELIRFVKFLKPKQVIPTVYISGGIKSVQKYFPCPLVSKEDIQCQSKLTDYFSIKHPPVAAVT</sequence>